<dbReference type="InterPro" id="IPR001310">
    <property type="entry name" value="Histidine_triad_HIT"/>
</dbReference>
<dbReference type="InterPro" id="IPR011146">
    <property type="entry name" value="HIT-like"/>
</dbReference>
<comment type="caution">
    <text evidence="4">The sequence shown here is derived from an EMBL/GenBank/DDBJ whole genome shotgun (WGS) entry which is preliminary data.</text>
</comment>
<dbReference type="SUPFAM" id="SSF54197">
    <property type="entry name" value="HIT-like"/>
    <property type="match status" value="1"/>
</dbReference>
<protein>
    <submittedName>
        <fullName evidence="4">Histidine triad nucleotide-binding protein</fullName>
    </submittedName>
</protein>
<accession>A0ABU9KX16</accession>
<dbReference type="InterPro" id="IPR036265">
    <property type="entry name" value="HIT-like_sf"/>
</dbReference>
<dbReference type="CDD" id="cd01276">
    <property type="entry name" value="PKCI_related"/>
    <property type="match status" value="1"/>
</dbReference>
<dbReference type="PANTHER" id="PTHR23089">
    <property type="entry name" value="HISTIDINE TRIAD HIT PROTEIN"/>
    <property type="match status" value="1"/>
</dbReference>
<name>A0ABU9KX16_9FLAO</name>
<dbReference type="PROSITE" id="PS51084">
    <property type="entry name" value="HIT_2"/>
    <property type="match status" value="1"/>
</dbReference>
<keyword evidence="2" id="KW-0732">Signal</keyword>
<dbReference type="Pfam" id="PF01230">
    <property type="entry name" value="HIT"/>
    <property type="match status" value="1"/>
</dbReference>
<reference evidence="4 5" key="1">
    <citation type="submission" date="2024-04" db="EMBL/GenBank/DDBJ databases">
        <title>whole genome sequencing of Lutimonas vermicola strain IMCC1616.</title>
        <authorList>
            <person name="Bae S.S."/>
        </authorList>
    </citation>
    <scope>NUCLEOTIDE SEQUENCE [LARGE SCALE GENOMIC DNA]</scope>
    <source>
        <strain evidence="4 5">IMCC1616</strain>
    </source>
</reference>
<dbReference type="PROSITE" id="PS00892">
    <property type="entry name" value="HIT_1"/>
    <property type="match status" value="1"/>
</dbReference>
<gene>
    <name evidence="4" type="ORF">AABB81_02415</name>
</gene>
<evidence type="ECO:0000313" key="5">
    <source>
        <dbReference type="Proteomes" id="UP001474120"/>
    </source>
</evidence>
<evidence type="ECO:0000256" key="2">
    <source>
        <dbReference type="SAM" id="SignalP"/>
    </source>
</evidence>
<keyword evidence="5" id="KW-1185">Reference proteome</keyword>
<sequence>MKLLKRFCFLLLLSPLLVMGQSSSYQKEKARKIKEGSPFIKIINRELPATIVYEDQEIIAFVPLKEQAKVHLLIVPKKEIHTINDADETDTLLLGKMILLAAKLAKNNGIAESGYRLSINVNEDAGQSVFHIHMHLLGGNKLGPMVDRIY</sequence>
<dbReference type="RefSeq" id="WP_342158351.1">
    <property type="nucleotide sequence ID" value="NZ_JBCDNA010000001.1"/>
</dbReference>
<evidence type="ECO:0000256" key="1">
    <source>
        <dbReference type="PROSITE-ProRule" id="PRU00464"/>
    </source>
</evidence>
<organism evidence="4 5">
    <name type="scientific">Lutimonas vermicola</name>
    <dbReference type="NCBI Taxonomy" id="414288"/>
    <lineage>
        <taxon>Bacteria</taxon>
        <taxon>Pseudomonadati</taxon>
        <taxon>Bacteroidota</taxon>
        <taxon>Flavobacteriia</taxon>
        <taxon>Flavobacteriales</taxon>
        <taxon>Flavobacteriaceae</taxon>
        <taxon>Lutimonas</taxon>
    </lineage>
</organism>
<dbReference type="EMBL" id="JBCDNA010000001">
    <property type="protein sequence ID" value="MEL4454733.1"/>
    <property type="molecule type" value="Genomic_DNA"/>
</dbReference>
<dbReference type="Proteomes" id="UP001474120">
    <property type="component" value="Unassembled WGS sequence"/>
</dbReference>
<dbReference type="Gene3D" id="3.30.428.10">
    <property type="entry name" value="HIT-like"/>
    <property type="match status" value="1"/>
</dbReference>
<feature type="domain" description="HIT" evidence="3">
    <location>
        <begin position="38"/>
        <end position="147"/>
    </location>
</feature>
<dbReference type="InterPro" id="IPR019808">
    <property type="entry name" value="Histidine_triad_CS"/>
</dbReference>
<feature type="signal peptide" evidence="2">
    <location>
        <begin position="1"/>
        <end position="20"/>
    </location>
</feature>
<feature type="short sequence motif" description="Histidine triad motif" evidence="1">
    <location>
        <begin position="131"/>
        <end position="135"/>
    </location>
</feature>
<proteinExistence type="predicted"/>
<evidence type="ECO:0000313" key="4">
    <source>
        <dbReference type="EMBL" id="MEL4454733.1"/>
    </source>
</evidence>
<dbReference type="PRINTS" id="PR00332">
    <property type="entry name" value="HISTRIAD"/>
</dbReference>
<evidence type="ECO:0000259" key="3">
    <source>
        <dbReference type="PROSITE" id="PS51084"/>
    </source>
</evidence>
<feature type="chain" id="PRO_5046395406" evidence="2">
    <location>
        <begin position="21"/>
        <end position="150"/>
    </location>
</feature>